<dbReference type="Proteomes" id="UP000324689">
    <property type="component" value="Unassembled WGS sequence"/>
</dbReference>
<organism evidence="1 2">
    <name type="scientific">Microcystis aeruginosa NIES-2521</name>
    <dbReference type="NCBI Taxonomy" id="2303983"/>
    <lineage>
        <taxon>Bacteria</taxon>
        <taxon>Bacillati</taxon>
        <taxon>Cyanobacteriota</taxon>
        <taxon>Cyanophyceae</taxon>
        <taxon>Oscillatoriophycideae</taxon>
        <taxon>Chroococcales</taxon>
        <taxon>Microcystaceae</taxon>
        <taxon>Microcystis</taxon>
    </lineage>
</organism>
<comment type="caution">
    <text evidence="1">The sequence shown here is derived from an EMBL/GenBank/DDBJ whole genome shotgun (WGS) entry which is preliminary data.</text>
</comment>
<reference evidence="1 2" key="1">
    <citation type="submission" date="2018-09" db="EMBL/GenBank/DDBJ databases">
        <title>Evolutionary history of phycoerythrin pigmentation in the water bloom-forming cyanobacterium Microcystis aeruginosa.</title>
        <authorList>
            <person name="Tanabe Y."/>
            <person name="Tanabe Y."/>
            <person name="Yamaguchi H."/>
        </authorList>
    </citation>
    <scope>NUCLEOTIDE SEQUENCE [LARGE SCALE GENOMIC DNA]</scope>
    <source>
        <strain evidence="1 2">NIES-2521</strain>
    </source>
</reference>
<dbReference type="AlphaFoldDB" id="A0A5A5RZ00"/>
<protein>
    <submittedName>
        <fullName evidence="1">Uncharacterized protein</fullName>
    </submittedName>
</protein>
<dbReference type="EMBL" id="BHVQ01000026">
    <property type="protein sequence ID" value="GCA80288.1"/>
    <property type="molecule type" value="Genomic_DNA"/>
</dbReference>
<name>A0A5A5RZ00_MICAE</name>
<evidence type="ECO:0000313" key="1">
    <source>
        <dbReference type="EMBL" id="GCA80288.1"/>
    </source>
</evidence>
<proteinExistence type="predicted"/>
<sequence length="45" mass="5408">MLSINLDRETENYLAEIISEENISSDELLKKLIYEHWQSLKLRKT</sequence>
<evidence type="ECO:0000313" key="2">
    <source>
        <dbReference type="Proteomes" id="UP000324689"/>
    </source>
</evidence>
<accession>A0A5A5RZ00</accession>
<gene>
    <name evidence="1" type="ORF">MiTs_02295</name>
</gene>